<dbReference type="InterPro" id="IPR035906">
    <property type="entry name" value="MetI-like_sf"/>
</dbReference>
<dbReference type="InterPro" id="IPR000515">
    <property type="entry name" value="MetI-like"/>
</dbReference>
<evidence type="ECO:0000256" key="4">
    <source>
        <dbReference type="ARBA" id="ARBA00022692"/>
    </source>
</evidence>
<keyword evidence="6 7" id="KW-0472">Membrane</keyword>
<evidence type="ECO:0000256" key="6">
    <source>
        <dbReference type="ARBA" id="ARBA00023136"/>
    </source>
</evidence>
<dbReference type="EMBL" id="DXCX01000091">
    <property type="protein sequence ID" value="HIY74070.1"/>
    <property type="molecule type" value="Genomic_DNA"/>
</dbReference>
<evidence type="ECO:0000256" key="7">
    <source>
        <dbReference type="RuleBase" id="RU363032"/>
    </source>
</evidence>
<feature type="transmembrane region" description="Helical" evidence="7">
    <location>
        <begin position="89"/>
        <end position="112"/>
    </location>
</feature>
<evidence type="ECO:0000256" key="2">
    <source>
        <dbReference type="ARBA" id="ARBA00022448"/>
    </source>
</evidence>
<name>A0A9D2CFA8_9FIRM</name>
<keyword evidence="3" id="KW-1003">Cell membrane</keyword>
<keyword evidence="4 7" id="KW-0812">Transmembrane</keyword>
<keyword evidence="5 7" id="KW-1133">Transmembrane helix</keyword>
<dbReference type="SUPFAM" id="SSF161098">
    <property type="entry name" value="MetI-like"/>
    <property type="match status" value="1"/>
</dbReference>
<reference evidence="9" key="1">
    <citation type="journal article" date="2021" name="PeerJ">
        <title>Extensive microbial diversity within the chicken gut microbiome revealed by metagenomics and culture.</title>
        <authorList>
            <person name="Gilroy R."/>
            <person name="Ravi A."/>
            <person name="Getino M."/>
            <person name="Pursley I."/>
            <person name="Horton D.L."/>
            <person name="Alikhan N.F."/>
            <person name="Baker D."/>
            <person name="Gharbi K."/>
            <person name="Hall N."/>
            <person name="Watson M."/>
            <person name="Adriaenssens E.M."/>
            <person name="Foster-Nyarko E."/>
            <person name="Jarju S."/>
            <person name="Secka A."/>
            <person name="Antonio M."/>
            <person name="Oren A."/>
            <person name="Chaudhuri R.R."/>
            <person name="La Ragione R."/>
            <person name="Hildebrand F."/>
            <person name="Pallen M.J."/>
        </authorList>
    </citation>
    <scope>NUCLEOTIDE SEQUENCE</scope>
    <source>
        <strain evidence="9">CHK33-7979</strain>
    </source>
</reference>
<dbReference type="AlphaFoldDB" id="A0A9D2CFA8"/>
<feature type="transmembrane region" description="Helical" evidence="7">
    <location>
        <begin position="217"/>
        <end position="239"/>
    </location>
</feature>
<evidence type="ECO:0000259" key="8">
    <source>
        <dbReference type="PROSITE" id="PS50928"/>
    </source>
</evidence>
<evidence type="ECO:0000313" key="9">
    <source>
        <dbReference type="EMBL" id="HIY74070.1"/>
    </source>
</evidence>
<comment type="similarity">
    <text evidence="7">Belongs to the binding-protein-dependent transport system permease family.</text>
</comment>
<dbReference type="GO" id="GO:0055085">
    <property type="term" value="P:transmembrane transport"/>
    <property type="evidence" value="ECO:0007669"/>
    <property type="project" value="InterPro"/>
</dbReference>
<protein>
    <submittedName>
        <fullName evidence="9">ABC transporter permease subunit</fullName>
    </submittedName>
</protein>
<keyword evidence="2 7" id="KW-0813">Transport</keyword>
<dbReference type="PANTHER" id="PTHR30151">
    <property type="entry name" value="ALKANE SULFONATE ABC TRANSPORTER-RELATED, MEMBRANE SUBUNIT"/>
    <property type="match status" value="1"/>
</dbReference>
<feature type="domain" description="ABC transmembrane type-1" evidence="8">
    <location>
        <begin position="51"/>
        <end position="235"/>
    </location>
</feature>
<dbReference type="Pfam" id="PF00528">
    <property type="entry name" value="BPD_transp_1"/>
    <property type="match status" value="1"/>
</dbReference>
<reference evidence="9" key="2">
    <citation type="submission" date="2021-04" db="EMBL/GenBank/DDBJ databases">
        <authorList>
            <person name="Gilroy R."/>
        </authorList>
    </citation>
    <scope>NUCLEOTIDE SEQUENCE</scope>
    <source>
        <strain evidence="9">CHK33-7979</strain>
    </source>
</reference>
<dbReference type="CDD" id="cd06261">
    <property type="entry name" value="TM_PBP2"/>
    <property type="match status" value="1"/>
</dbReference>
<comment type="caution">
    <text evidence="9">The sequence shown here is derived from an EMBL/GenBank/DDBJ whole genome shotgun (WGS) entry which is preliminary data.</text>
</comment>
<feature type="transmembrane region" description="Helical" evidence="7">
    <location>
        <begin position="118"/>
        <end position="139"/>
    </location>
</feature>
<evidence type="ECO:0000256" key="3">
    <source>
        <dbReference type="ARBA" id="ARBA00022475"/>
    </source>
</evidence>
<dbReference type="Proteomes" id="UP000886824">
    <property type="component" value="Unassembled WGS sequence"/>
</dbReference>
<evidence type="ECO:0000256" key="1">
    <source>
        <dbReference type="ARBA" id="ARBA00004651"/>
    </source>
</evidence>
<accession>A0A9D2CFA8</accession>
<dbReference type="PROSITE" id="PS50928">
    <property type="entry name" value="ABC_TM1"/>
    <property type="match status" value="1"/>
</dbReference>
<proteinExistence type="inferred from homology"/>
<dbReference type="Gene3D" id="1.10.3720.10">
    <property type="entry name" value="MetI-like"/>
    <property type="match status" value="1"/>
</dbReference>
<dbReference type="GO" id="GO:0005886">
    <property type="term" value="C:plasma membrane"/>
    <property type="evidence" value="ECO:0007669"/>
    <property type="project" value="UniProtKB-SubCell"/>
</dbReference>
<feature type="transmembrane region" description="Helical" evidence="7">
    <location>
        <begin position="49"/>
        <end position="77"/>
    </location>
</feature>
<organism evidence="9 10">
    <name type="scientific">Candidatus Intestinimonas merdavium</name>
    <dbReference type="NCBI Taxonomy" id="2838622"/>
    <lineage>
        <taxon>Bacteria</taxon>
        <taxon>Bacillati</taxon>
        <taxon>Bacillota</taxon>
        <taxon>Clostridia</taxon>
        <taxon>Eubacteriales</taxon>
        <taxon>Intestinimonas</taxon>
    </lineage>
</organism>
<gene>
    <name evidence="9" type="ORF">H9826_08885</name>
</gene>
<evidence type="ECO:0000256" key="5">
    <source>
        <dbReference type="ARBA" id="ARBA00022989"/>
    </source>
</evidence>
<evidence type="ECO:0000313" key="10">
    <source>
        <dbReference type="Proteomes" id="UP000886824"/>
    </source>
</evidence>
<sequence>MKGRRTIRAWAVLFWLLLWQAGAMAIDQRIILVSPLTVLARLTELVPTLDFWGAIGYSLVRITAGFLLGVAAGTLLAALSARFRRVEELLSPALLAIKSIPVASFIILALILFSSRNLAVLISFLIVLPVLYTNILGGIRAADLQLLEMARVFRIPAARRIRYVYLPQVLPYFRSACDSALGLCWKSGIAAEVIGMPDGSIGEQLQQAKIYLNTPDLFAWTLVIVLVSLVFEKVFLALLKWGERALERM</sequence>
<comment type="subcellular location">
    <subcellularLocation>
        <location evidence="1 7">Cell membrane</location>
        <topology evidence="1 7">Multi-pass membrane protein</topology>
    </subcellularLocation>
</comment>
<dbReference type="PANTHER" id="PTHR30151:SF0">
    <property type="entry name" value="ABC TRANSPORTER PERMEASE PROTEIN MJ0413-RELATED"/>
    <property type="match status" value="1"/>
</dbReference>